<dbReference type="FunFam" id="3.90.550.20:FF:000002">
    <property type="entry name" value="Initiation-specific alpha-1,6-mannosyltransferase"/>
    <property type="match status" value="1"/>
</dbReference>
<proteinExistence type="inferred from homology"/>
<dbReference type="SUPFAM" id="SSF53448">
    <property type="entry name" value="Nucleotide-diphospho-sugar transferases"/>
    <property type="match status" value="1"/>
</dbReference>
<sequence length="389" mass="44468">MMLTFRRAILIALTGLGLFFFFFGPTRNMHPRELLRDQSLEQKLVKTKEETVAALTELQKSTVEKAKEHERRLEMLDAERKLLEKELQQLRRLPADASLRSQLAFQFPYDSGAKFPAIVWQTWKHDLDDPNLEPHIQSTIRSWQEKNPGFVHEVVSDQTAHALIRHLYMNVPKVIEAYEAMPEPVLKADFFRYLILLARGGTYSDVDTIALQPIPNWIPSNVDPIRIGLIVGIEADPDREDWADWYARRLQFCQWTIQAKPGHPALRDIVTKVTEKTLERKKSGKLKPGSIDSRGTDIMEWTGPGAWSDSVFAYFNDNLKSGLHEKIDYKTFTGMTEPRPLSDVLVLPITSFSPGMGTMGSEAETHPLAFVKHNFEGSWKPEDERGIGN</sequence>
<evidence type="ECO:0000256" key="5">
    <source>
        <dbReference type="ARBA" id="ARBA00022692"/>
    </source>
</evidence>
<organism evidence="11">
    <name type="scientific">Blastobotrys adeninivorans</name>
    <name type="common">Yeast</name>
    <name type="synonym">Arxula adeninivorans</name>
    <dbReference type="NCBI Taxonomy" id="409370"/>
    <lineage>
        <taxon>Eukaryota</taxon>
        <taxon>Fungi</taxon>
        <taxon>Dikarya</taxon>
        <taxon>Ascomycota</taxon>
        <taxon>Saccharomycotina</taxon>
        <taxon>Dipodascomycetes</taxon>
        <taxon>Dipodascales</taxon>
        <taxon>Trichomonascaceae</taxon>
        <taxon>Blastobotrys</taxon>
    </lineage>
</organism>
<dbReference type="GO" id="GO:0000009">
    <property type="term" value="F:alpha-1,6-mannosyltransferase activity"/>
    <property type="evidence" value="ECO:0007669"/>
    <property type="project" value="InterPro"/>
</dbReference>
<name>A0A060T8X1_BLAAD</name>
<comment type="similarity">
    <text evidence="2">Belongs to the glycosyltransferase 32 family.</text>
</comment>
<accession>A0A060T8X1</accession>
<evidence type="ECO:0000256" key="7">
    <source>
        <dbReference type="ARBA" id="ARBA00022989"/>
    </source>
</evidence>
<keyword evidence="6" id="KW-0735">Signal-anchor</keyword>
<keyword evidence="10" id="KW-0175">Coiled coil</keyword>
<dbReference type="Pfam" id="PF04488">
    <property type="entry name" value="Gly_transf_sug"/>
    <property type="match status" value="1"/>
</dbReference>
<evidence type="ECO:0000256" key="4">
    <source>
        <dbReference type="ARBA" id="ARBA00022679"/>
    </source>
</evidence>
<dbReference type="InterPro" id="IPR007577">
    <property type="entry name" value="GlycoTrfase_DXD_sugar-bd_CS"/>
</dbReference>
<dbReference type="GO" id="GO:0006487">
    <property type="term" value="P:protein N-linked glycosylation"/>
    <property type="evidence" value="ECO:0007669"/>
    <property type="project" value="TreeGrafter"/>
</dbReference>
<dbReference type="InterPro" id="IPR039367">
    <property type="entry name" value="Och1-like"/>
</dbReference>
<dbReference type="PANTHER" id="PTHR31834">
    <property type="entry name" value="INITIATION-SPECIFIC ALPHA-1,6-MANNOSYLTRANSFERASE"/>
    <property type="match status" value="1"/>
</dbReference>
<evidence type="ECO:0000256" key="6">
    <source>
        <dbReference type="ARBA" id="ARBA00022968"/>
    </source>
</evidence>
<reference evidence="11" key="1">
    <citation type="submission" date="2014-02" db="EMBL/GenBank/DDBJ databases">
        <authorList>
            <person name="Genoscope - CEA"/>
        </authorList>
    </citation>
    <scope>NUCLEOTIDE SEQUENCE</scope>
    <source>
        <strain evidence="11">LS3</strain>
    </source>
</reference>
<dbReference type="GO" id="GO:0000136">
    <property type="term" value="C:mannan polymerase complex"/>
    <property type="evidence" value="ECO:0007669"/>
    <property type="project" value="TreeGrafter"/>
</dbReference>
<evidence type="ECO:0000313" key="11">
    <source>
        <dbReference type="EMBL" id="CDP37209.1"/>
    </source>
</evidence>
<dbReference type="Gene3D" id="3.90.550.20">
    <property type="match status" value="1"/>
</dbReference>
<keyword evidence="7" id="KW-1133">Transmembrane helix</keyword>
<keyword evidence="4" id="KW-0808">Transferase</keyword>
<dbReference type="InterPro" id="IPR029044">
    <property type="entry name" value="Nucleotide-diphossugar_trans"/>
</dbReference>
<keyword evidence="3" id="KW-0328">Glycosyltransferase</keyword>
<keyword evidence="9" id="KW-0472">Membrane</keyword>
<reference evidence="11" key="2">
    <citation type="submission" date="2014-06" db="EMBL/GenBank/DDBJ databases">
        <title>The complete genome of Blastobotrys (Arxula) adeninivorans LS3 - a yeast of biotechnological interest.</title>
        <authorList>
            <person name="Kunze G."/>
            <person name="Gaillardin C."/>
            <person name="Czernicka M."/>
            <person name="Durrens P."/>
            <person name="Martin T."/>
            <person name="Boer E."/>
            <person name="Gabaldon T."/>
            <person name="Cruz J."/>
            <person name="Talla E."/>
            <person name="Marck C."/>
            <person name="Goffeau A."/>
            <person name="Barbe V."/>
            <person name="Baret P."/>
            <person name="Baronian K."/>
            <person name="Beier S."/>
            <person name="Bleykasten C."/>
            <person name="Bode R."/>
            <person name="Casaregola S."/>
            <person name="Despons L."/>
            <person name="Fairhead C."/>
            <person name="Giersberg M."/>
            <person name="Gierski P."/>
            <person name="Hahnel U."/>
            <person name="Hartmann A."/>
            <person name="Jankowska D."/>
            <person name="Jubin C."/>
            <person name="Jung P."/>
            <person name="Lafontaine I."/>
            <person name="Leh-Louis V."/>
            <person name="Lemaire M."/>
            <person name="Marcet-Houben M."/>
            <person name="Mascher M."/>
            <person name="Morel G."/>
            <person name="Richard G.-F."/>
            <person name="Riechen J."/>
            <person name="Sacerdot C."/>
            <person name="Sarkar A."/>
            <person name="Savel G."/>
            <person name="Schacherer J."/>
            <person name="Sherman D."/>
            <person name="Straub M.-L."/>
            <person name="Stein N."/>
            <person name="Thierry A."/>
            <person name="Trautwein-Schult A."/>
            <person name="Westhof E."/>
            <person name="Worch S."/>
            <person name="Dujon B."/>
            <person name="Souciet J.-L."/>
            <person name="Wincker P."/>
            <person name="Scholz U."/>
            <person name="Neuveglise N."/>
        </authorList>
    </citation>
    <scope>NUCLEOTIDE SEQUENCE</scope>
    <source>
        <strain evidence="11">LS3</strain>
    </source>
</reference>
<evidence type="ECO:0000256" key="8">
    <source>
        <dbReference type="ARBA" id="ARBA00023034"/>
    </source>
</evidence>
<feature type="coiled-coil region" evidence="10">
    <location>
        <begin position="59"/>
        <end position="93"/>
    </location>
</feature>
<evidence type="ECO:0000256" key="3">
    <source>
        <dbReference type="ARBA" id="ARBA00022676"/>
    </source>
</evidence>
<dbReference type="AlphaFoldDB" id="A0A060T8X1"/>
<keyword evidence="8" id="KW-0333">Golgi apparatus</keyword>
<dbReference type="EMBL" id="HG937694">
    <property type="protein sequence ID" value="CDP37209.1"/>
    <property type="molecule type" value="Genomic_DNA"/>
</dbReference>
<comment type="subcellular location">
    <subcellularLocation>
        <location evidence="1">Golgi apparatus membrane</location>
        <topology evidence="1">Single-pass type II membrane protein</topology>
    </subcellularLocation>
</comment>
<evidence type="ECO:0000256" key="10">
    <source>
        <dbReference type="SAM" id="Coils"/>
    </source>
</evidence>
<dbReference type="PhylomeDB" id="A0A060T8X1"/>
<evidence type="ECO:0000256" key="1">
    <source>
        <dbReference type="ARBA" id="ARBA00004323"/>
    </source>
</evidence>
<dbReference type="PANTHER" id="PTHR31834:SF1">
    <property type="entry name" value="INITIATION-SPECIFIC ALPHA-1,6-MANNOSYLTRANSFERASE"/>
    <property type="match status" value="1"/>
</dbReference>
<gene>
    <name evidence="11" type="ORF">GNLVRS02_ARAD1D06314g</name>
</gene>
<keyword evidence="5" id="KW-0812">Transmembrane</keyword>
<evidence type="ECO:0000256" key="2">
    <source>
        <dbReference type="ARBA" id="ARBA00009003"/>
    </source>
</evidence>
<evidence type="ECO:0000256" key="9">
    <source>
        <dbReference type="ARBA" id="ARBA00023136"/>
    </source>
</evidence>
<protein>
    <submittedName>
        <fullName evidence="11">ARAD1D06314p</fullName>
    </submittedName>
</protein>